<organism evidence="2">
    <name type="scientific">Siphoviridae sp. ctMYJ33</name>
    <dbReference type="NCBI Taxonomy" id="2825461"/>
    <lineage>
        <taxon>Viruses</taxon>
        <taxon>Duplodnaviria</taxon>
        <taxon>Heunggongvirae</taxon>
        <taxon>Uroviricota</taxon>
        <taxon>Caudoviricetes</taxon>
    </lineage>
</organism>
<proteinExistence type="predicted"/>
<keyword evidence="1" id="KW-1133">Transmembrane helix</keyword>
<evidence type="ECO:0000256" key="1">
    <source>
        <dbReference type="SAM" id="Phobius"/>
    </source>
</evidence>
<feature type="transmembrane region" description="Helical" evidence="1">
    <location>
        <begin position="12"/>
        <end position="29"/>
    </location>
</feature>
<name>A0A8S5PAG8_9CAUD</name>
<evidence type="ECO:0000313" key="2">
    <source>
        <dbReference type="EMBL" id="DAE03672.1"/>
    </source>
</evidence>
<reference evidence="2" key="1">
    <citation type="journal article" date="2021" name="Proc. Natl. Acad. Sci. U.S.A.">
        <title>A Catalog of Tens of Thousands of Viruses from Human Metagenomes Reveals Hidden Associations with Chronic Diseases.</title>
        <authorList>
            <person name="Tisza M.J."/>
            <person name="Buck C.B."/>
        </authorList>
    </citation>
    <scope>NUCLEOTIDE SEQUENCE</scope>
    <source>
        <strain evidence="2">CtMYJ33</strain>
    </source>
</reference>
<accession>A0A8S5PAG8</accession>
<keyword evidence="1" id="KW-0472">Membrane</keyword>
<protein>
    <submittedName>
        <fullName evidence="2">Uncharacterized protein</fullName>
    </submittedName>
</protein>
<keyword evidence="1" id="KW-0812">Transmembrane</keyword>
<sequence length="60" mass="7028">MCCYVNATIIKLSLVGSVLMIKNILFIWCRRLSSVWQMGSRPSLSLVQYLLIQPIRLFFY</sequence>
<dbReference type="EMBL" id="BK015370">
    <property type="protein sequence ID" value="DAE03672.1"/>
    <property type="molecule type" value="Genomic_DNA"/>
</dbReference>